<dbReference type="EMBL" id="CM047739">
    <property type="protein sequence ID" value="KAJ0042338.1"/>
    <property type="molecule type" value="Genomic_DNA"/>
</dbReference>
<sequence>MANQTWVLTWVNLGRNGEQIFVAEAALLGDMSQLNHLRSKEACRHKEAHTMADRYIAATLNVLAGSTFQQVLLTITQQNFVGGMHEMQFMAGETLNSTAHVTNNP</sequence>
<comment type="caution">
    <text evidence="1">The sequence shown here is derived from an EMBL/GenBank/DDBJ whole genome shotgun (WGS) entry which is preliminary data.</text>
</comment>
<protein>
    <submittedName>
        <fullName evidence="1">Uncharacterized protein</fullName>
    </submittedName>
</protein>
<evidence type="ECO:0000313" key="2">
    <source>
        <dbReference type="Proteomes" id="UP001163603"/>
    </source>
</evidence>
<dbReference type="Proteomes" id="UP001163603">
    <property type="component" value="Chromosome 4"/>
</dbReference>
<reference evidence="2" key="1">
    <citation type="journal article" date="2023" name="G3 (Bethesda)">
        <title>Genome assembly and association tests identify interacting loci associated with vigor, precocity, and sex in interspecific pistachio rootstocks.</title>
        <authorList>
            <person name="Palmer W."/>
            <person name="Jacygrad E."/>
            <person name="Sagayaradj S."/>
            <person name="Cavanaugh K."/>
            <person name="Han R."/>
            <person name="Bertier L."/>
            <person name="Beede B."/>
            <person name="Kafkas S."/>
            <person name="Golino D."/>
            <person name="Preece J."/>
            <person name="Michelmore R."/>
        </authorList>
    </citation>
    <scope>NUCLEOTIDE SEQUENCE [LARGE SCALE GENOMIC DNA]</scope>
</reference>
<organism evidence="1 2">
    <name type="scientific">Pistacia integerrima</name>
    <dbReference type="NCBI Taxonomy" id="434235"/>
    <lineage>
        <taxon>Eukaryota</taxon>
        <taxon>Viridiplantae</taxon>
        <taxon>Streptophyta</taxon>
        <taxon>Embryophyta</taxon>
        <taxon>Tracheophyta</taxon>
        <taxon>Spermatophyta</taxon>
        <taxon>Magnoliopsida</taxon>
        <taxon>eudicotyledons</taxon>
        <taxon>Gunneridae</taxon>
        <taxon>Pentapetalae</taxon>
        <taxon>rosids</taxon>
        <taxon>malvids</taxon>
        <taxon>Sapindales</taxon>
        <taxon>Anacardiaceae</taxon>
        <taxon>Pistacia</taxon>
    </lineage>
</organism>
<keyword evidence="2" id="KW-1185">Reference proteome</keyword>
<proteinExistence type="predicted"/>
<gene>
    <name evidence="1" type="ORF">Pint_17279</name>
</gene>
<name>A0ACC0YUG8_9ROSI</name>
<evidence type="ECO:0000313" key="1">
    <source>
        <dbReference type="EMBL" id="KAJ0042338.1"/>
    </source>
</evidence>
<accession>A0ACC0YUG8</accession>